<feature type="region of interest" description="Disordered" evidence="1">
    <location>
        <begin position="149"/>
        <end position="175"/>
    </location>
</feature>
<proteinExistence type="predicted"/>
<evidence type="ECO:0000313" key="3">
    <source>
        <dbReference type="Proteomes" id="UP001151760"/>
    </source>
</evidence>
<dbReference type="EMBL" id="BQNB010014751">
    <property type="protein sequence ID" value="GJT31951.1"/>
    <property type="molecule type" value="Genomic_DNA"/>
</dbReference>
<protein>
    <submittedName>
        <fullName evidence="2">Uncharacterized protein</fullName>
    </submittedName>
</protein>
<accession>A0ABQ5D171</accession>
<evidence type="ECO:0000313" key="2">
    <source>
        <dbReference type="EMBL" id="GJT31951.1"/>
    </source>
</evidence>
<dbReference type="Proteomes" id="UP001151760">
    <property type="component" value="Unassembled WGS sequence"/>
</dbReference>
<feature type="compositionally biased region" description="Polar residues" evidence="1">
    <location>
        <begin position="149"/>
        <end position="169"/>
    </location>
</feature>
<evidence type="ECO:0000256" key="1">
    <source>
        <dbReference type="SAM" id="MobiDB-lite"/>
    </source>
</evidence>
<sequence length="212" mass="23155">MQHVNTEILKENQNLRNEVKEITSITEAWLNSSNKVNQCISEQIPTQKKKILGIDQLIEDTSSSGTKDPVSVKSLADNSEVSITVSNKPKLSKAEDSTLSNHDTGKHPLPPLEKLTGAEPISGPKTIKLILKLKSTFKAETLKGIIINEPSSAPTRGNKSSSVSKTNSAPAGKLKNVKIDDPSLAIVMKELNELKLQISKNKSSYFRNKNSQ</sequence>
<reference evidence="2" key="1">
    <citation type="journal article" date="2022" name="Int. J. Mol. Sci.">
        <title>Draft Genome of Tanacetum Coccineum: Genomic Comparison of Closely Related Tanacetum-Family Plants.</title>
        <authorList>
            <person name="Yamashiro T."/>
            <person name="Shiraishi A."/>
            <person name="Nakayama K."/>
            <person name="Satake H."/>
        </authorList>
    </citation>
    <scope>NUCLEOTIDE SEQUENCE</scope>
</reference>
<feature type="region of interest" description="Disordered" evidence="1">
    <location>
        <begin position="86"/>
        <end position="119"/>
    </location>
</feature>
<reference evidence="2" key="2">
    <citation type="submission" date="2022-01" db="EMBL/GenBank/DDBJ databases">
        <authorList>
            <person name="Yamashiro T."/>
            <person name="Shiraishi A."/>
            <person name="Satake H."/>
            <person name="Nakayama K."/>
        </authorList>
    </citation>
    <scope>NUCLEOTIDE SEQUENCE</scope>
</reference>
<name>A0ABQ5D171_9ASTR</name>
<keyword evidence="3" id="KW-1185">Reference proteome</keyword>
<gene>
    <name evidence="2" type="ORF">Tco_0922370</name>
</gene>
<comment type="caution">
    <text evidence="2">The sequence shown here is derived from an EMBL/GenBank/DDBJ whole genome shotgun (WGS) entry which is preliminary data.</text>
</comment>
<organism evidence="2 3">
    <name type="scientific">Tanacetum coccineum</name>
    <dbReference type="NCBI Taxonomy" id="301880"/>
    <lineage>
        <taxon>Eukaryota</taxon>
        <taxon>Viridiplantae</taxon>
        <taxon>Streptophyta</taxon>
        <taxon>Embryophyta</taxon>
        <taxon>Tracheophyta</taxon>
        <taxon>Spermatophyta</taxon>
        <taxon>Magnoliopsida</taxon>
        <taxon>eudicotyledons</taxon>
        <taxon>Gunneridae</taxon>
        <taxon>Pentapetalae</taxon>
        <taxon>asterids</taxon>
        <taxon>campanulids</taxon>
        <taxon>Asterales</taxon>
        <taxon>Asteraceae</taxon>
        <taxon>Asteroideae</taxon>
        <taxon>Anthemideae</taxon>
        <taxon>Anthemidinae</taxon>
        <taxon>Tanacetum</taxon>
    </lineage>
</organism>